<keyword evidence="13" id="KW-1185">Reference proteome</keyword>
<dbReference type="GO" id="GO:0008915">
    <property type="term" value="F:lipid-A-disaccharide synthase activity"/>
    <property type="evidence" value="ECO:0007669"/>
    <property type="project" value="UniProtKB-UniRule"/>
</dbReference>
<dbReference type="RefSeq" id="WP_015238011.1">
    <property type="nucleotide sequence ID" value="NC_020285.1"/>
</dbReference>
<evidence type="ECO:0000256" key="5">
    <source>
        <dbReference type="ARBA" id="ARBA00022516"/>
    </source>
</evidence>
<evidence type="ECO:0000256" key="8">
    <source>
        <dbReference type="ARBA" id="ARBA00022679"/>
    </source>
</evidence>
<evidence type="ECO:0000256" key="2">
    <source>
        <dbReference type="ARBA" id="ARBA00007868"/>
    </source>
</evidence>
<evidence type="ECO:0000256" key="4">
    <source>
        <dbReference type="ARBA" id="ARBA00020902"/>
    </source>
</evidence>
<dbReference type="PANTHER" id="PTHR30372">
    <property type="entry name" value="LIPID-A-DISACCHARIDE SYNTHASE"/>
    <property type="match status" value="1"/>
</dbReference>
<dbReference type="KEGG" id="kbt:BCUE_0569"/>
<dbReference type="EC" id="2.4.1.182" evidence="3 11"/>
<sequence length="397" mass="45548">MVLRIGLVAGEPSGDLLASYMVRDINKYINNISYDGIGGKNLIDLGFSSLFEMENLSVFGYVDAFLRLPKIYYIYKSLINRWINKNPISIFIGVDLPDFNLRIENILKRSGIPTVHFVSPSIWAWRYNRINQIREAVSHMLVVFPFEKSIYKKEGIPVTYVGHPLASKIPLNPDRDKARNILNINANKNVLAILPGSRISEIKNLAPRFLETAKLLYKKDSRLEFLVPMANETMRFEFEKILHKFPVPNIRCMSDRDYINSKDIIKKPISWYAIEASDAVLLSSGTATLESALFKKPMVISYVLSSFARKVMSWKSGQSHSYTPWIGLPNILARDFLVPEFLQEEASPENLCNATWKALTDENYRNKVINNFINIHNDLRRDTPKLISETILKILKK</sequence>
<reference evidence="12 13" key="1">
    <citation type="journal article" date="2013" name="Genome Biol. Evol.">
        <title>Genome evolution and phylogenomic analysis of candidatus kinetoplastibacterium, the betaproteobacterial endosymbionts of strigomonas and angomonas.</title>
        <authorList>
            <person name="Alves J.M."/>
            <person name="Serrano M.G."/>
            <person name="Maia da Silva F."/>
            <person name="Voegtly L.J."/>
            <person name="Matveyev A.V."/>
            <person name="Teixeira M.M."/>
            <person name="Camargo E.P."/>
            <person name="Buck G.A."/>
        </authorList>
    </citation>
    <scope>NUCLEOTIDE SEQUENCE [LARGE SCALE GENOMIC DNA]</scope>
    <source>
        <strain evidence="12 13">TCC012E</strain>
    </source>
</reference>
<dbReference type="GO" id="GO:0005543">
    <property type="term" value="F:phospholipid binding"/>
    <property type="evidence" value="ECO:0007669"/>
    <property type="project" value="TreeGrafter"/>
</dbReference>
<evidence type="ECO:0000256" key="1">
    <source>
        <dbReference type="ARBA" id="ARBA00002056"/>
    </source>
</evidence>
<dbReference type="HAMAP" id="MF_00392">
    <property type="entry name" value="LpxB"/>
    <property type="match status" value="1"/>
</dbReference>
<comment type="function">
    <text evidence="1 11">Condensation of UDP-2,3-diacylglucosamine and 2,3-diacylglucosamine-1-phosphate to form lipid A disaccharide, a precursor of lipid A, a phosphorylated glycolipid that anchors the lipopolysaccharide to the outer membrane of the cell.</text>
</comment>
<evidence type="ECO:0000256" key="3">
    <source>
        <dbReference type="ARBA" id="ARBA00012687"/>
    </source>
</evidence>
<dbReference type="GO" id="GO:0009245">
    <property type="term" value="P:lipid A biosynthetic process"/>
    <property type="evidence" value="ECO:0007669"/>
    <property type="project" value="UniProtKB-UniRule"/>
</dbReference>
<protein>
    <recommendedName>
        <fullName evidence="4 11">Lipid-A-disaccharide synthase</fullName>
        <ecNumber evidence="3 11">2.4.1.182</ecNumber>
    </recommendedName>
</protein>
<dbReference type="HOGENOM" id="CLU_036577_3_0_4"/>
<evidence type="ECO:0000313" key="13">
    <source>
        <dbReference type="Proteomes" id="UP000011563"/>
    </source>
</evidence>
<dbReference type="Pfam" id="PF02684">
    <property type="entry name" value="LpxB"/>
    <property type="match status" value="1"/>
</dbReference>
<keyword evidence="7 11" id="KW-0328">Glycosyltransferase</keyword>
<dbReference type="SUPFAM" id="SSF53756">
    <property type="entry name" value="UDP-Glycosyltransferase/glycogen phosphorylase"/>
    <property type="match status" value="1"/>
</dbReference>
<dbReference type="UniPathway" id="UPA00973"/>
<comment type="similarity">
    <text evidence="2 11">Belongs to the LpxB family.</text>
</comment>
<dbReference type="GO" id="GO:0016020">
    <property type="term" value="C:membrane"/>
    <property type="evidence" value="ECO:0007669"/>
    <property type="project" value="GOC"/>
</dbReference>
<keyword evidence="6 11" id="KW-0441">Lipid A biosynthesis</keyword>
<evidence type="ECO:0000313" key="12">
    <source>
        <dbReference type="EMBL" id="AGF49762.1"/>
    </source>
</evidence>
<keyword evidence="9 11" id="KW-0443">Lipid metabolism</keyword>
<keyword evidence="8 11" id="KW-0808">Transferase</keyword>
<evidence type="ECO:0000256" key="10">
    <source>
        <dbReference type="ARBA" id="ARBA00048975"/>
    </source>
</evidence>
<evidence type="ECO:0000256" key="9">
    <source>
        <dbReference type="ARBA" id="ARBA00023098"/>
    </source>
</evidence>
<dbReference type="EMBL" id="CP003807">
    <property type="protein sequence ID" value="AGF49762.1"/>
    <property type="molecule type" value="Genomic_DNA"/>
</dbReference>
<dbReference type="InterPro" id="IPR003835">
    <property type="entry name" value="Glyco_trans_19"/>
</dbReference>
<evidence type="ECO:0000256" key="6">
    <source>
        <dbReference type="ARBA" id="ARBA00022556"/>
    </source>
</evidence>
<dbReference type="Proteomes" id="UP000011563">
    <property type="component" value="Chromosome"/>
</dbReference>
<name>M1LW57_9PROT</name>
<dbReference type="CDD" id="cd01635">
    <property type="entry name" value="Glycosyltransferase_GTB-type"/>
    <property type="match status" value="1"/>
</dbReference>
<evidence type="ECO:0000256" key="7">
    <source>
        <dbReference type="ARBA" id="ARBA00022676"/>
    </source>
</evidence>
<comment type="pathway">
    <text evidence="11">Bacterial outer membrane biogenesis; LPS lipid A biosynthesis.</text>
</comment>
<proteinExistence type="inferred from homology"/>
<gene>
    <name evidence="11" type="primary">lpxB</name>
    <name evidence="12" type="ORF">BCUE_0569</name>
</gene>
<dbReference type="AlphaFoldDB" id="M1LW57"/>
<comment type="catalytic activity">
    <reaction evidence="10 11">
        <text>a lipid X + a UDP-2-N,3-O-bis[(3R)-3-hydroxyacyl]-alpha-D-glucosamine = a lipid A disaccharide + UDP + H(+)</text>
        <dbReference type="Rhea" id="RHEA:67828"/>
        <dbReference type="ChEBI" id="CHEBI:15378"/>
        <dbReference type="ChEBI" id="CHEBI:58223"/>
        <dbReference type="ChEBI" id="CHEBI:137748"/>
        <dbReference type="ChEBI" id="CHEBI:176338"/>
        <dbReference type="ChEBI" id="CHEBI:176343"/>
        <dbReference type="EC" id="2.4.1.182"/>
    </reaction>
</comment>
<dbReference type="PATRIC" id="fig|1208922.3.peg.316"/>
<organism evidence="12 13">
    <name type="scientific">Candidatus Kinetoplastidibacterium blastocrithidiae TCC012E</name>
    <dbReference type="NCBI Taxonomy" id="1208922"/>
    <lineage>
        <taxon>Bacteria</taxon>
        <taxon>Pseudomonadati</taxon>
        <taxon>Pseudomonadota</taxon>
        <taxon>Betaproteobacteria</taxon>
        <taxon>Candidatus Kinetoplastidibacterium</taxon>
    </lineage>
</organism>
<evidence type="ECO:0000256" key="11">
    <source>
        <dbReference type="HAMAP-Rule" id="MF_00392"/>
    </source>
</evidence>
<dbReference type="PANTHER" id="PTHR30372:SF4">
    <property type="entry name" value="LIPID-A-DISACCHARIDE SYNTHASE, MITOCHONDRIAL-RELATED"/>
    <property type="match status" value="1"/>
</dbReference>
<keyword evidence="5 11" id="KW-0444">Lipid biosynthesis</keyword>
<accession>M1LW57</accession>
<dbReference type="NCBIfam" id="TIGR00215">
    <property type="entry name" value="lpxB"/>
    <property type="match status" value="1"/>
</dbReference>